<dbReference type="Proteomes" id="UP000266673">
    <property type="component" value="Unassembled WGS sequence"/>
</dbReference>
<reference evidence="1 2" key="1">
    <citation type="submission" date="2018-06" db="EMBL/GenBank/DDBJ databases">
        <title>Comparative genomics reveals the genomic features of Rhizophagus irregularis, R. cerebriforme, R. diaphanum and Gigaspora rosea, and their symbiotic lifestyle signature.</title>
        <authorList>
            <person name="Morin E."/>
            <person name="San Clemente H."/>
            <person name="Chen E.C.H."/>
            <person name="De La Providencia I."/>
            <person name="Hainaut M."/>
            <person name="Kuo A."/>
            <person name="Kohler A."/>
            <person name="Murat C."/>
            <person name="Tang N."/>
            <person name="Roy S."/>
            <person name="Loubradou J."/>
            <person name="Henrissat B."/>
            <person name="Grigoriev I.V."/>
            <person name="Corradi N."/>
            <person name="Roux C."/>
            <person name="Martin F.M."/>
        </authorList>
    </citation>
    <scope>NUCLEOTIDE SEQUENCE [LARGE SCALE GENOMIC DNA]</scope>
    <source>
        <strain evidence="1 2">DAOM 194757</strain>
    </source>
</reference>
<proteinExistence type="predicted"/>
<evidence type="ECO:0000313" key="2">
    <source>
        <dbReference type="Proteomes" id="UP000266673"/>
    </source>
</evidence>
<gene>
    <name evidence="1" type="ORF">C2G38_2193783</name>
</gene>
<comment type="caution">
    <text evidence="1">The sequence shown here is derived from an EMBL/GenBank/DDBJ whole genome shotgun (WGS) entry which is preliminary data.</text>
</comment>
<dbReference type="AlphaFoldDB" id="A0A397UXB9"/>
<organism evidence="1 2">
    <name type="scientific">Gigaspora rosea</name>
    <dbReference type="NCBI Taxonomy" id="44941"/>
    <lineage>
        <taxon>Eukaryota</taxon>
        <taxon>Fungi</taxon>
        <taxon>Fungi incertae sedis</taxon>
        <taxon>Mucoromycota</taxon>
        <taxon>Glomeromycotina</taxon>
        <taxon>Glomeromycetes</taxon>
        <taxon>Diversisporales</taxon>
        <taxon>Gigasporaceae</taxon>
        <taxon>Gigaspora</taxon>
    </lineage>
</organism>
<sequence>MQFYYILVLTLACDQSKKYSQDKLDNKQQANGNNGLVSGVNNNVQPNTKVNACGNQVGVGVVGVGVGDKCEN</sequence>
<evidence type="ECO:0008006" key="3">
    <source>
        <dbReference type="Google" id="ProtNLM"/>
    </source>
</evidence>
<protein>
    <recommendedName>
        <fullName evidence="3">Chaplin domain-containing protein</fullName>
    </recommendedName>
</protein>
<accession>A0A397UXB9</accession>
<keyword evidence="2" id="KW-1185">Reference proteome</keyword>
<name>A0A397UXB9_9GLOM</name>
<evidence type="ECO:0000313" key="1">
    <source>
        <dbReference type="EMBL" id="RIB14884.1"/>
    </source>
</evidence>
<dbReference type="EMBL" id="QKWP01000787">
    <property type="protein sequence ID" value="RIB14884.1"/>
    <property type="molecule type" value="Genomic_DNA"/>
</dbReference>